<dbReference type="SUPFAM" id="SSF47823">
    <property type="entry name" value="lambda integrase-like, N-terminal domain"/>
    <property type="match status" value="1"/>
</dbReference>
<dbReference type="CDD" id="cd09275">
    <property type="entry name" value="RNase_HI_RT_DIRS1"/>
    <property type="match status" value="1"/>
</dbReference>
<reference evidence="3" key="1">
    <citation type="journal article" date="2023" name="Insect Mol. Biol.">
        <title>Genome sequencing provides insights into the evolution of gene families encoding plant cell wall-degrading enzymes in longhorned beetles.</title>
        <authorList>
            <person name="Shin N.R."/>
            <person name="Okamura Y."/>
            <person name="Kirsch R."/>
            <person name="Pauchet Y."/>
        </authorList>
    </citation>
    <scope>NUCLEOTIDE SEQUENCE</scope>
    <source>
        <strain evidence="3">MMC_N1</strain>
    </source>
</reference>
<keyword evidence="1" id="KW-0238">DNA-binding</keyword>
<proteinExistence type="predicted"/>
<protein>
    <recommendedName>
        <fullName evidence="2">Reverse transcriptase domain-containing protein</fullName>
    </recommendedName>
</protein>
<dbReference type="PANTHER" id="PTHR33050">
    <property type="entry name" value="REVERSE TRANSCRIPTASE DOMAIN-CONTAINING PROTEIN"/>
    <property type="match status" value="1"/>
</dbReference>
<evidence type="ECO:0000313" key="4">
    <source>
        <dbReference type="Proteomes" id="UP001162164"/>
    </source>
</evidence>
<dbReference type="InterPro" id="IPR000477">
    <property type="entry name" value="RT_dom"/>
</dbReference>
<sequence length="457" mass="52412">MKPVMQQLRSLGIIAVNYLDDILIFGRSKEECQNNTSITTCLLQSLGFLINLDKSSLYPSRKCKFLGFVFNSEKMIIELTQSKRQNIEKWVIYFLKRNTFRIRTFAKMLGLLVSACPAVKYGFLYTKRLERQKYLALMANNMSYNDCMSLSPECQNDLAWWSRNIQRAYNDVRNDTFKIEICTDASLTGWGACMEGSALMAGGPNSPKLNKLARQIWQWCIIRNIWIYASYIPSKLNHQADEESRILPPETEWSLSTKACVQKIRADRAEGILVVPAWTNQPWFPLINKLQYETPVVLEPHPKLLSSVFRERHPLAHNLTLVAYKFSGRPFKLKKTPPCAVETIIKSLSDATAKQYSTTYKLWWKYCSETDTHPFEATSSSLIAFLQHVLDRTSCQYGTINSHRSALSLILPGQAGADPMVCRFLKGVSRIRPAVPKYNSTWDPHQVLSYFETLELP</sequence>
<name>A0ABQ9IR71_9CUCU</name>
<evidence type="ECO:0000313" key="3">
    <source>
        <dbReference type="EMBL" id="KAJ8946241.1"/>
    </source>
</evidence>
<dbReference type="InterPro" id="IPR052055">
    <property type="entry name" value="Hepadnavirus_pol/RT"/>
</dbReference>
<dbReference type="PANTHER" id="PTHR33050:SF7">
    <property type="entry name" value="RIBONUCLEASE H"/>
    <property type="match status" value="1"/>
</dbReference>
<dbReference type="Gene3D" id="1.10.150.130">
    <property type="match status" value="1"/>
</dbReference>
<feature type="domain" description="Reverse transcriptase" evidence="2">
    <location>
        <begin position="1"/>
        <end position="70"/>
    </location>
</feature>
<dbReference type="InterPro" id="IPR043128">
    <property type="entry name" value="Rev_trsase/Diguanyl_cyclase"/>
</dbReference>
<evidence type="ECO:0000256" key="1">
    <source>
        <dbReference type="ARBA" id="ARBA00023125"/>
    </source>
</evidence>
<dbReference type="InterPro" id="IPR043502">
    <property type="entry name" value="DNA/RNA_pol_sf"/>
</dbReference>
<dbReference type="Pfam" id="PF00078">
    <property type="entry name" value="RVT_1"/>
    <property type="match status" value="1"/>
</dbReference>
<accession>A0ABQ9IR71</accession>
<dbReference type="PROSITE" id="PS50878">
    <property type="entry name" value="RT_POL"/>
    <property type="match status" value="1"/>
</dbReference>
<comment type="caution">
    <text evidence="3">The sequence shown here is derived from an EMBL/GenBank/DDBJ whole genome shotgun (WGS) entry which is preliminary data.</text>
</comment>
<evidence type="ECO:0000259" key="2">
    <source>
        <dbReference type="PROSITE" id="PS50878"/>
    </source>
</evidence>
<dbReference type="Gene3D" id="3.30.70.270">
    <property type="match status" value="1"/>
</dbReference>
<dbReference type="Proteomes" id="UP001162164">
    <property type="component" value="Unassembled WGS sequence"/>
</dbReference>
<organism evidence="3 4">
    <name type="scientific">Molorchus minor</name>
    <dbReference type="NCBI Taxonomy" id="1323400"/>
    <lineage>
        <taxon>Eukaryota</taxon>
        <taxon>Metazoa</taxon>
        <taxon>Ecdysozoa</taxon>
        <taxon>Arthropoda</taxon>
        <taxon>Hexapoda</taxon>
        <taxon>Insecta</taxon>
        <taxon>Pterygota</taxon>
        <taxon>Neoptera</taxon>
        <taxon>Endopterygota</taxon>
        <taxon>Coleoptera</taxon>
        <taxon>Polyphaga</taxon>
        <taxon>Cucujiformia</taxon>
        <taxon>Chrysomeloidea</taxon>
        <taxon>Cerambycidae</taxon>
        <taxon>Lamiinae</taxon>
        <taxon>Monochamini</taxon>
        <taxon>Molorchus</taxon>
    </lineage>
</organism>
<dbReference type="EMBL" id="JAPWTJ010004315">
    <property type="protein sequence ID" value="KAJ8946241.1"/>
    <property type="molecule type" value="Genomic_DNA"/>
</dbReference>
<keyword evidence="4" id="KW-1185">Reference proteome</keyword>
<dbReference type="SUPFAM" id="SSF56672">
    <property type="entry name" value="DNA/RNA polymerases"/>
    <property type="match status" value="1"/>
</dbReference>
<gene>
    <name evidence="3" type="ORF">NQ317_016241</name>
</gene>
<dbReference type="InterPro" id="IPR010998">
    <property type="entry name" value="Integrase_recombinase_N"/>
</dbReference>